<evidence type="ECO:0000256" key="1">
    <source>
        <dbReference type="SAM" id="MobiDB-lite"/>
    </source>
</evidence>
<gene>
    <name evidence="2" type="ORF">LTRI10_LOCUS52106</name>
</gene>
<evidence type="ECO:0000313" key="3">
    <source>
        <dbReference type="Proteomes" id="UP001497516"/>
    </source>
</evidence>
<protein>
    <submittedName>
        <fullName evidence="2">Uncharacterized protein</fullName>
    </submittedName>
</protein>
<evidence type="ECO:0000313" key="2">
    <source>
        <dbReference type="EMBL" id="CAL1412843.1"/>
    </source>
</evidence>
<accession>A0AAV2GSP2</accession>
<sequence length="144" mass="15719">MQADTLPASRQIRPFHLPALYGDGRVENLLPAGKTQAGFPPASFTSTKINKKGGKNGRKGDSPSPGDDDNGEQRKAWIGGIAGESERRRRCREMEGRRLVFEMKRRGEAAALLVSTAKWKEGGGGGLLPLLRWEWGCGASKTIW</sequence>
<organism evidence="2 3">
    <name type="scientific">Linum trigynum</name>
    <dbReference type="NCBI Taxonomy" id="586398"/>
    <lineage>
        <taxon>Eukaryota</taxon>
        <taxon>Viridiplantae</taxon>
        <taxon>Streptophyta</taxon>
        <taxon>Embryophyta</taxon>
        <taxon>Tracheophyta</taxon>
        <taxon>Spermatophyta</taxon>
        <taxon>Magnoliopsida</taxon>
        <taxon>eudicotyledons</taxon>
        <taxon>Gunneridae</taxon>
        <taxon>Pentapetalae</taxon>
        <taxon>rosids</taxon>
        <taxon>fabids</taxon>
        <taxon>Malpighiales</taxon>
        <taxon>Linaceae</taxon>
        <taxon>Linum</taxon>
    </lineage>
</organism>
<dbReference type="AlphaFoldDB" id="A0AAV2GSP2"/>
<name>A0AAV2GSP2_9ROSI</name>
<dbReference type="EMBL" id="OZ034822">
    <property type="protein sequence ID" value="CAL1412843.1"/>
    <property type="molecule type" value="Genomic_DNA"/>
</dbReference>
<reference evidence="2 3" key="1">
    <citation type="submission" date="2024-04" db="EMBL/GenBank/DDBJ databases">
        <authorList>
            <person name="Fracassetti M."/>
        </authorList>
    </citation>
    <scope>NUCLEOTIDE SEQUENCE [LARGE SCALE GENOMIC DNA]</scope>
</reference>
<dbReference type="Proteomes" id="UP001497516">
    <property type="component" value="Chromosome 9"/>
</dbReference>
<feature type="region of interest" description="Disordered" evidence="1">
    <location>
        <begin position="31"/>
        <end position="89"/>
    </location>
</feature>
<proteinExistence type="predicted"/>
<keyword evidence="3" id="KW-1185">Reference proteome</keyword>